<dbReference type="Proteomes" id="UP000821853">
    <property type="component" value="Chromosome 4"/>
</dbReference>
<dbReference type="SUPFAM" id="SSF51735">
    <property type="entry name" value="NAD(P)-binding Rossmann-fold domains"/>
    <property type="match status" value="1"/>
</dbReference>
<dbReference type="VEuPathDB" id="VectorBase:HLOH_050171"/>
<name>A0A9J6GFC1_HAELO</name>
<comment type="function">
    <text evidence="4">Catalyzes the reduction of fatty acyl-CoA to fatty alcohols.</text>
</comment>
<reference evidence="7 8" key="1">
    <citation type="journal article" date="2020" name="Cell">
        <title>Large-Scale Comparative Analyses of Tick Genomes Elucidate Their Genetic Diversity and Vector Capacities.</title>
        <authorList>
            <consortium name="Tick Genome and Microbiome Consortium (TIGMIC)"/>
            <person name="Jia N."/>
            <person name="Wang J."/>
            <person name="Shi W."/>
            <person name="Du L."/>
            <person name="Sun Y."/>
            <person name="Zhan W."/>
            <person name="Jiang J.F."/>
            <person name="Wang Q."/>
            <person name="Zhang B."/>
            <person name="Ji P."/>
            <person name="Bell-Sakyi L."/>
            <person name="Cui X.M."/>
            <person name="Yuan T.T."/>
            <person name="Jiang B.G."/>
            <person name="Yang W.F."/>
            <person name="Lam T.T."/>
            <person name="Chang Q.C."/>
            <person name="Ding S.J."/>
            <person name="Wang X.J."/>
            <person name="Zhu J.G."/>
            <person name="Ruan X.D."/>
            <person name="Zhao L."/>
            <person name="Wei J.T."/>
            <person name="Ye R.Z."/>
            <person name="Que T.C."/>
            <person name="Du C.H."/>
            <person name="Zhou Y.H."/>
            <person name="Cheng J.X."/>
            <person name="Dai P.F."/>
            <person name="Guo W.B."/>
            <person name="Han X.H."/>
            <person name="Huang E.J."/>
            <person name="Li L.F."/>
            <person name="Wei W."/>
            <person name="Gao Y.C."/>
            <person name="Liu J.Z."/>
            <person name="Shao H.Z."/>
            <person name="Wang X."/>
            <person name="Wang C.C."/>
            <person name="Yang T.C."/>
            <person name="Huo Q.B."/>
            <person name="Li W."/>
            <person name="Chen H.Y."/>
            <person name="Chen S.E."/>
            <person name="Zhou L.G."/>
            <person name="Ni X.B."/>
            <person name="Tian J.H."/>
            <person name="Sheng Y."/>
            <person name="Liu T."/>
            <person name="Pan Y.S."/>
            <person name="Xia L.Y."/>
            <person name="Li J."/>
            <person name="Zhao F."/>
            <person name="Cao W.C."/>
        </authorList>
    </citation>
    <scope>NUCLEOTIDE SEQUENCE [LARGE SCALE GENOMIC DNA]</scope>
    <source>
        <strain evidence="7">HaeL-2018</strain>
    </source>
</reference>
<comment type="caution">
    <text evidence="7">The sequence shown here is derived from an EMBL/GenBank/DDBJ whole genome shotgun (WGS) entry which is preliminary data.</text>
</comment>
<dbReference type="AlphaFoldDB" id="A0A9J6GFC1"/>
<dbReference type="GO" id="GO:0005777">
    <property type="term" value="C:peroxisome"/>
    <property type="evidence" value="ECO:0007669"/>
    <property type="project" value="TreeGrafter"/>
</dbReference>
<evidence type="ECO:0000259" key="6">
    <source>
        <dbReference type="Pfam" id="PF07993"/>
    </source>
</evidence>
<dbReference type="InterPro" id="IPR026055">
    <property type="entry name" value="FAR"/>
</dbReference>
<gene>
    <name evidence="7" type="ORF">HPB48_000018</name>
</gene>
<dbReference type="EC" id="1.2.1.84" evidence="4"/>
<accession>A0A9J6GFC1</accession>
<evidence type="ECO:0000256" key="4">
    <source>
        <dbReference type="RuleBase" id="RU363097"/>
    </source>
</evidence>
<feature type="domain" description="Thioester reductase (TE)" evidence="6">
    <location>
        <begin position="2"/>
        <end position="209"/>
    </location>
</feature>
<dbReference type="PANTHER" id="PTHR11011">
    <property type="entry name" value="MALE STERILITY PROTEIN 2-RELATED"/>
    <property type="match status" value="1"/>
</dbReference>
<organism evidence="7 8">
    <name type="scientific">Haemaphysalis longicornis</name>
    <name type="common">Bush tick</name>
    <dbReference type="NCBI Taxonomy" id="44386"/>
    <lineage>
        <taxon>Eukaryota</taxon>
        <taxon>Metazoa</taxon>
        <taxon>Ecdysozoa</taxon>
        <taxon>Arthropoda</taxon>
        <taxon>Chelicerata</taxon>
        <taxon>Arachnida</taxon>
        <taxon>Acari</taxon>
        <taxon>Parasitiformes</taxon>
        <taxon>Ixodida</taxon>
        <taxon>Ixodoidea</taxon>
        <taxon>Ixodidae</taxon>
        <taxon>Haemaphysalinae</taxon>
        <taxon>Haemaphysalis</taxon>
    </lineage>
</organism>
<dbReference type="InterPro" id="IPR036291">
    <property type="entry name" value="NAD(P)-bd_dom_sf"/>
</dbReference>
<dbReference type="InterPro" id="IPR013120">
    <property type="entry name" value="FAR_NAD-bd"/>
</dbReference>
<dbReference type="PANTHER" id="PTHR11011:SF116">
    <property type="entry name" value="FATTY ACYL-COA REDUCTASE CG5065-RELATED"/>
    <property type="match status" value="1"/>
</dbReference>
<dbReference type="CDD" id="cd09071">
    <property type="entry name" value="FAR_C"/>
    <property type="match status" value="1"/>
</dbReference>
<dbReference type="GO" id="GO:0035336">
    <property type="term" value="P:long-chain fatty-acyl-CoA metabolic process"/>
    <property type="evidence" value="ECO:0007669"/>
    <property type="project" value="TreeGrafter"/>
</dbReference>
<keyword evidence="4" id="KW-0560">Oxidoreductase</keyword>
<dbReference type="Pfam" id="PF03015">
    <property type="entry name" value="Sterile"/>
    <property type="match status" value="1"/>
</dbReference>
<evidence type="ECO:0000256" key="3">
    <source>
        <dbReference type="ARBA" id="ARBA00023098"/>
    </source>
</evidence>
<dbReference type="InterPro" id="IPR033640">
    <property type="entry name" value="FAR_C"/>
</dbReference>
<keyword evidence="8" id="KW-1185">Reference proteome</keyword>
<dbReference type="GO" id="GO:0102965">
    <property type="term" value="F:alcohol-forming long-chain fatty acyl-CoA reductase activity"/>
    <property type="evidence" value="ECO:0007669"/>
    <property type="project" value="UniProtKB-EC"/>
</dbReference>
<dbReference type="CDD" id="cd05236">
    <property type="entry name" value="FAR-N_SDR_e"/>
    <property type="match status" value="1"/>
</dbReference>
<keyword evidence="3 4" id="KW-0443">Lipid metabolism</keyword>
<comment type="similarity">
    <text evidence="1 4">Belongs to the fatty acyl-CoA reductase family.</text>
</comment>
<comment type="catalytic activity">
    <reaction evidence="4">
        <text>a long-chain fatty acyl-CoA + 2 NADPH + 2 H(+) = a long-chain primary fatty alcohol + 2 NADP(+) + CoA</text>
        <dbReference type="Rhea" id="RHEA:52716"/>
        <dbReference type="ChEBI" id="CHEBI:15378"/>
        <dbReference type="ChEBI" id="CHEBI:57287"/>
        <dbReference type="ChEBI" id="CHEBI:57783"/>
        <dbReference type="ChEBI" id="CHEBI:58349"/>
        <dbReference type="ChEBI" id="CHEBI:77396"/>
        <dbReference type="ChEBI" id="CHEBI:83139"/>
        <dbReference type="EC" id="1.2.1.84"/>
    </reaction>
</comment>
<dbReference type="GO" id="GO:0080019">
    <property type="term" value="F:alcohol-forming very long-chain fatty acyl-CoA reductase activity"/>
    <property type="evidence" value="ECO:0007669"/>
    <property type="project" value="InterPro"/>
</dbReference>
<dbReference type="Pfam" id="PF07993">
    <property type="entry name" value="NAD_binding_4"/>
    <property type="match status" value="1"/>
</dbReference>
<evidence type="ECO:0000313" key="7">
    <source>
        <dbReference type="EMBL" id="KAH9373883.1"/>
    </source>
</evidence>
<evidence type="ECO:0000313" key="8">
    <source>
        <dbReference type="Proteomes" id="UP000821853"/>
    </source>
</evidence>
<evidence type="ECO:0000256" key="2">
    <source>
        <dbReference type="ARBA" id="ARBA00022516"/>
    </source>
</evidence>
<dbReference type="OMA" id="EYMINCA"/>
<sequence length="356" mass="39848">MRKVKAVPGELAEHNLGLTATDQATLEAKVSVVFHSAATVNFNEPLKRAVELNVLGTRRVVDLCKRMPNLRALVHVSTAYSNCDKTEVDEVVYPPRVDPSKMTEAAEWMDDKMMDAISGLLLGTYPNTYTLTKGLAESLVLHERGTLPVAIVRPSIVTASWKEPFPGWIDNYNALTGIVVLCGLGQLRSFIREENTIADIIPVDIVANTLISVAWHTATTKPEHVRVYHCTSSAFQQHTWDEAAARIQEVVVQYPLPNLTRYPKFCVTNSPLRHNVNLWRLGYLPACVGDLGLKLLGRKPRFVPLYYKSRKSLDVVQYFTTHGWLFPSNNMVALENDLSPTDKQVQYYPASFLPGE</sequence>
<evidence type="ECO:0000259" key="5">
    <source>
        <dbReference type="Pfam" id="PF03015"/>
    </source>
</evidence>
<keyword evidence="2 4" id="KW-0444">Lipid biosynthesis</keyword>
<evidence type="ECO:0000256" key="1">
    <source>
        <dbReference type="ARBA" id="ARBA00005928"/>
    </source>
</evidence>
<dbReference type="EMBL" id="JABSTR010000006">
    <property type="protein sequence ID" value="KAH9373883.1"/>
    <property type="molecule type" value="Genomic_DNA"/>
</dbReference>
<keyword evidence="4" id="KW-0521">NADP</keyword>
<proteinExistence type="inferred from homology"/>
<protein>
    <recommendedName>
        <fullName evidence="4">Fatty acyl-CoA reductase</fullName>
        <ecNumber evidence="4">1.2.1.84</ecNumber>
    </recommendedName>
</protein>
<dbReference type="Gene3D" id="3.40.50.720">
    <property type="entry name" value="NAD(P)-binding Rossmann-like Domain"/>
    <property type="match status" value="1"/>
</dbReference>
<dbReference type="OrthoDB" id="429813at2759"/>
<feature type="domain" description="Fatty acyl-CoA reductase C-terminal" evidence="5">
    <location>
        <begin position="283"/>
        <end position="345"/>
    </location>
</feature>